<feature type="transmembrane region" description="Helical" evidence="1">
    <location>
        <begin position="94"/>
        <end position="113"/>
    </location>
</feature>
<evidence type="ECO:0000313" key="2">
    <source>
        <dbReference type="EMBL" id="GLR70572.1"/>
    </source>
</evidence>
<dbReference type="RefSeq" id="WP_284216866.1">
    <property type="nucleotide sequence ID" value="NZ_BSOT01000005.1"/>
</dbReference>
<dbReference type="EMBL" id="BSOT01000005">
    <property type="protein sequence ID" value="GLR70572.1"/>
    <property type="molecule type" value="Genomic_DNA"/>
</dbReference>
<organism evidence="2 3">
    <name type="scientific">Agaribacter marinus</name>
    <dbReference type="NCBI Taxonomy" id="1431249"/>
    <lineage>
        <taxon>Bacteria</taxon>
        <taxon>Pseudomonadati</taxon>
        <taxon>Pseudomonadota</taxon>
        <taxon>Gammaproteobacteria</taxon>
        <taxon>Alteromonadales</taxon>
        <taxon>Alteromonadaceae</taxon>
        <taxon>Agaribacter</taxon>
    </lineage>
</organism>
<feature type="transmembrane region" description="Helical" evidence="1">
    <location>
        <begin position="172"/>
        <end position="196"/>
    </location>
</feature>
<keyword evidence="1" id="KW-1133">Transmembrane helix</keyword>
<reference evidence="2" key="2">
    <citation type="submission" date="2023-01" db="EMBL/GenBank/DDBJ databases">
        <title>Draft genome sequence of Agaribacter marinus strain NBRC 110023.</title>
        <authorList>
            <person name="Sun Q."/>
            <person name="Mori K."/>
        </authorList>
    </citation>
    <scope>NUCLEOTIDE SEQUENCE</scope>
    <source>
        <strain evidence="2">NBRC 110023</strain>
    </source>
</reference>
<proteinExistence type="predicted"/>
<feature type="transmembrane region" description="Helical" evidence="1">
    <location>
        <begin position="249"/>
        <end position="268"/>
    </location>
</feature>
<protein>
    <submittedName>
        <fullName evidence="2">Uncharacterized protein</fullName>
    </submittedName>
</protein>
<keyword evidence="3" id="KW-1185">Reference proteome</keyword>
<feature type="transmembrane region" description="Helical" evidence="1">
    <location>
        <begin position="12"/>
        <end position="32"/>
    </location>
</feature>
<accession>A0AA37SW36</accession>
<feature type="transmembrane region" description="Helical" evidence="1">
    <location>
        <begin position="61"/>
        <end position="82"/>
    </location>
</feature>
<evidence type="ECO:0000256" key="1">
    <source>
        <dbReference type="SAM" id="Phobius"/>
    </source>
</evidence>
<dbReference type="Proteomes" id="UP001156601">
    <property type="component" value="Unassembled WGS sequence"/>
</dbReference>
<keyword evidence="1" id="KW-0472">Membrane</keyword>
<feature type="transmembrane region" description="Helical" evidence="1">
    <location>
        <begin position="217"/>
        <end position="237"/>
    </location>
</feature>
<dbReference type="AlphaFoldDB" id="A0AA37SW36"/>
<evidence type="ECO:0000313" key="3">
    <source>
        <dbReference type="Proteomes" id="UP001156601"/>
    </source>
</evidence>
<feature type="transmembrane region" description="Helical" evidence="1">
    <location>
        <begin position="146"/>
        <end position="166"/>
    </location>
</feature>
<reference evidence="2" key="1">
    <citation type="journal article" date="2014" name="Int. J. Syst. Evol. Microbiol.">
        <title>Complete genome sequence of Corynebacterium casei LMG S-19264T (=DSM 44701T), isolated from a smear-ripened cheese.</title>
        <authorList>
            <consortium name="US DOE Joint Genome Institute (JGI-PGF)"/>
            <person name="Walter F."/>
            <person name="Albersmeier A."/>
            <person name="Kalinowski J."/>
            <person name="Ruckert C."/>
        </authorList>
    </citation>
    <scope>NUCLEOTIDE SEQUENCE</scope>
    <source>
        <strain evidence="2">NBRC 110023</strain>
    </source>
</reference>
<name>A0AA37SW36_9ALTE</name>
<comment type="caution">
    <text evidence="2">The sequence shown here is derived from an EMBL/GenBank/DDBJ whole genome shotgun (WGS) entry which is preliminary data.</text>
</comment>
<sequence>MFEWLTQNQYFIISMQVLVTMLIVPIMSSRLLTSITFNYGLKTFPDASAELKAFLVSAKKVFWTLVVFIFCFSCALVIHAMVNNTELLNWDNQSGLMVLYLLSMLPIITMSLMHRRLFKVLKAYSGSKRTASLRPRLLKDFVSRPLLAMIVAANLLFVITVLYFVQHPFDGFAGYANLVGLIVLDILFTVIIVVVFKDNKSGAFAKPEQRDAFKRKAIHINMLILALALFHISLSIWVAGTDLREYKLLTQSLFLQLVLVITAATLTLPKEMFQTDTIA</sequence>
<keyword evidence="1" id="KW-0812">Transmembrane</keyword>
<gene>
    <name evidence="2" type="ORF">GCM10007852_14800</name>
</gene>